<reference evidence="2" key="1">
    <citation type="submission" date="2022-04" db="EMBL/GenBank/DDBJ databases">
        <authorList>
            <person name="Criscuolo A."/>
        </authorList>
    </citation>
    <scope>NUCLEOTIDE SEQUENCE</scope>
    <source>
        <strain evidence="2">CIP111895</strain>
    </source>
</reference>
<evidence type="ECO:0000313" key="3">
    <source>
        <dbReference type="Proteomes" id="UP000838308"/>
    </source>
</evidence>
<organism evidence="2 3">
    <name type="scientific">Neobacillus rhizosphaerae</name>
    <dbReference type="NCBI Taxonomy" id="2880965"/>
    <lineage>
        <taxon>Bacteria</taxon>
        <taxon>Bacillati</taxon>
        <taxon>Bacillota</taxon>
        <taxon>Bacilli</taxon>
        <taxon>Bacillales</taxon>
        <taxon>Bacillaceae</taxon>
        <taxon>Neobacillus</taxon>
    </lineage>
</organism>
<dbReference type="Proteomes" id="UP000838308">
    <property type="component" value="Unassembled WGS sequence"/>
</dbReference>
<keyword evidence="1" id="KW-0472">Membrane</keyword>
<feature type="transmembrane region" description="Helical" evidence="1">
    <location>
        <begin position="54"/>
        <end position="73"/>
    </location>
</feature>
<keyword evidence="3" id="KW-1185">Reference proteome</keyword>
<evidence type="ECO:0000256" key="1">
    <source>
        <dbReference type="SAM" id="Phobius"/>
    </source>
</evidence>
<proteinExistence type="predicted"/>
<keyword evidence="1" id="KW-1133">Transmembrane helix</keyword>
<name>A0ABN8KVD7_9BACI</name>
<keyword evidence="1" id="KW-0812">Transmembrane</keyword>
<gene>
    <name evidence="2" type="ORF">BACCIP111895_03756</name>
</gene>
<sequence>MKPSIEKIFSFFFEKRETRTHSKTISIVFLTLYSLFLLLSIINLLGMYEHKTMVINGNFGLALFVVILIDFITSRKK</sequence>
<protein>
    <submittedName>
        <fullName evidence="2">Uncharacterized protein</fullName>
    </submittedName>
</protein>
<accession>A0ABN8KVD7</accession>
<dbReference type="EMBL" id="CALBWS010000029">
    <property type="protein sequence ID" value="CAH2716569.1"/>
    <property type="molecule type" value="Genomic_DNA"/>
</dbReference>
<comment type="caution">
    <text evidence="2">The sequence shown here is derived from an EMBL/GenBank/DDBJ whole genome shotgun (WGS) entry which is preliminary data.</text>
</comment>
<evidence type="ECO:0000313" key="2">
    <source>
        <dbReference type="EMBL" id="CAH2716569.1"/>
    </source>
</evidence>
<dbReference type="RefSeq" id="WP_248736822.1">
    <property type="nucleotide sequence ID" value="NZ_CALBWS010000029.1"/>
</dbReference>
<feature type="transmembrane region" description="Helical" evidence="1">
    <location>
        <begin position="25"/>
        <end position="48"/>
    </location>
</feature>